<evidence type="ECO:0000313" key="2">
    <source>
        <dbReference type="Proteomes" id="UP000593578"/>
    </source>
</evidence>
<gene>
    <name evidence="1" type="ORF">Gorai_007618</name>
</gene>
<name>A0A7J8Q8G5_GOSRA</name>
<dbReference type="Proteomes" id="UP000593578">
    <property type="component" value="Unassembled WGS sequence"/>
</dbReference>
<dbReference type="EMBL" id="JABEZZ010000010">
    <property type="protein sequence ID" value="MBA0597831.1"/>
    <property type="molecule type" value="Genomic_DNA"/>
</dbReference>
<organism evidence="1 2">
    <name type="scientific">Gossypium raimondii</name>
    <name type="common">Peruvian cotton</name>
    <name type="synonym">Gossypium klotzschianum subsp. raimondii</name>
    <dbReference type="NCBI Taxonomy" id="29730"/>
    <lineage>
        <taxon>Eukaryota</taxon>
        <taxon>Viridiplantae</taxon>
        <taxon>Streptophyta</taxon>
        <taxon>Embryophyta</taxon>
        <taxon>Tracheophyta</taxon>
        <taxon>Spermatophyta</taxon>
        <taxon>Magnoliopsida</taxon>
        <taxon>eudicotyledons</taxon>
        <taxon>Gunneridae</taxon>
        <taxon>Pentapetalae</taxon>
        <taxon>rosids</taxon>
        <taxon>malvids</taxon>
        <taxon>Malvales</taxon>
        <taxon>Malvaceae</taxon>
        <taxon>Malvoideae</taxon>
        <taxon>Gossypium</taxon>
    </lineage>
</organism>
<reference evidence="1 2" key="1">
    <citation type="journal article" date="2019" name="Genome Biol. Evol.">
        <title>Insights into the evolution of the New World diploid cottons (Gossypium, subgenus Houzingenia) based on genome sequencing.</title>
        <authorList>
            <person name="Grover C.E."/>
            <person name="Arick M.A. 2nd"/>
            <person name="Thrash A."/>
            <person name="Conover J.L."/>
            <person name="Sanders W.S."/>
            <person name="Peterson D.G."/>
            <person name="Frelichowski J.E."/>
            <person name="Scheffler J.A."/>
            <person name="Scheffler B.E."/>
            <person name="Wendel J.F."/>
        </authorList>
    </citation>
    <scope>NUCLEOTIDE SEQUENCE [LARGE SCALE GENOMIC DNA]</scope>
    <source>
        <strain evidence="1">8</strain>
        <tissue evidence="1">Leaf</tissue>
    </source>
</reference>
<comment type="caution">
    <text evidence="1">The sequence shown here is derived from an EMBL/GenBank/DDBJ whole genome shotgun (WGS) entry which is preliminary data.</text>
</comment>
<accession>A0A7J8Q8G5</accession>
<dbReference type="AlphaFoldDB" id="A0A7J8Q8G5"/>
<proteinExistence type="predicted"/>
<feature type="non-terminal residue" evidence="1">
    <location>
        <position position="27"/>
    </location>
</feature>
<sequence>MPFTPLFLCIETSTLTSTGDHFIIQVP</sequence>
<evidence type="ECO:0000313" key="1">
    <source>
        <dbReference type="EMBL" id="MBA0597831.1"/>
    </source>
</evidence>
<protein>
    <submittedName>
        <fullName evidence="1">Uncharacterized protein</fullName>
    </submittedName>
</protein>